<evidence type="ECO:0000256" key="3">
    <source>
        <dbReference type="SAM" id="MobiDB-lite"/>
    </source>
</evidence>
<dbReference type="Gene3D" id="3.40.50.1110">
    <property type="entry name" value="SGNH hydrolase"/>
    <property type="match status" value="2"/>
</dbReference>
<dbReference type="SUPFAM" id="SSF49785">
    <property type="entry name" value="Galactose-binding domain-like"/>
    <property type="match status" value="1"/>
</dbReference>
<protein>
    <submittedName>
        <fullName evidence="6">Beta galactosidase jelly roll domain-containing protein</fullName>
    </submittedName>
</protein>
<dbReference type="PANTHER" id="PTHR22901">
    <property type="entry name" value="SIALATE O-ACETYLESTERASE"/>
    <property type="match status" value="1"/>
</dbReference>
<feature type="region of interest" description="Disordered" evidence="3">
    <location>
        <begin position="608"/>
        <end position="633"/>
    </location>
</feature>
<dbReference type="SUPFAM" id="SSF52266">
    <property type="entry name" value="SGNH hydrolase"/>
    <property type="match status" value="1"/>
</dbReference>
<evidence type="ECO:0000313" key="6">
    <source>
        <dbReference type="EMBL" id="QNK03950.1"/>
    </source>
</evidence>
<evidence type="ECO:0000259" key="5">
    <source>
        <dbReference type="Pfam" id="PF13364"/>
    </source>
</evidence>
<keyword evidence="2" id="KW-0326">Glycosidase</keyword>
<dbReference type="GO" id="GO:0005975">
    <property type="term" value="P:carbohydrate metabolic process"/>
    <property type="evidence" value="ECO:0007669"/>
    <property type="project" value="TreeGrafter"/>
</dbReference>
<feature type="domain" description="Beta-galactosidase jelly roll" evidence="5">
    <location>
        <begin position="271"/>
        <end position="350"/>
    </location>
</feature>
<dbReference type="Proteomes" id="UP000515873">
    <property type="component" value="Chromosome"/>
</dbReference>
<dbReference type="RefSeq" id="WP_187059413.1">
    <property type="nucleotide sequence ID" value="NZ_CP060412.1"/>
</dbReference>
<keyword evidence="1" id="KW-0378">Hydrolase</keyword>
<dbReference type="AlphaFoldDB" id="A0A7G8QAZ2"/>
<evidence type="ECO:0000313" key="7">
    <source>
        <dbReference type="Proteomes" id="UP000515873"/>
    </source>
</evidence>
<dbReference type="InterPro" id="IPR008979">
    <property type="entry name" value="Galactose-bd-like_sf"/>
</dbReference>
<accession>A0A7G8QAZ2</accession>
<dbReference type="Pfam" id="PF13364">
    <property type="entry name" value="BetaGal_ABD2"/>
    <property type="match status" value="1"/>
</dbReference>
<gene>
    <name evidence="6" type="ORF">H8F01_20820</name>
</gene>
<dbReference type="InterPro" id="IPR005181">
    <property type="entry name" value="SASA"/>
</dbReference>
<dbReference type="InterPro" id="IPR039329">
    <property type="entry name" value="SIAE"/>
</dbReference>
<dbReference type="PANTHER" id="PTHR22901:SF0">
    <property type="entry name" value="SIALATE O-ACETYLESTERASE"/>
    <property type="match status" value="1"/>
</dbReference>
<evidence type="ECO:0000256" key="1">
    <source>
        <dbReference type="ARBA" id="ARBA00022801"/>
    </source>
</evidence>
<feature type="domain" description="Sialate O-acetylesterase" evidence="4">
    <location>
        <begin position="411"/>
        <end position="519"/>
    </location>
</feature>
<name>A0A7G8QAZ2_9GAMM</name>
<dbReference type="InterPro" id="IPR036514">
    <property type="entry name" value="SGNH_hydro_sf"/>
</dbReference>
<dbReference type="GO" id="GO:0004553">
    <property type="term" value="F:hydrolase activity, hydrolyzing O-glycosyl compounds"/>
    <property type="evidence" value="ECO:0007669"/>
    <property type="project" value="UniProtKB-ARBA"/>
</dbReference>
<dbReference type="InterPro" id="IPR025300">
    <property type="entry name" value="BetaGal_jelly_roll_dom"/>
</dbReference>
<sequence>MSLPVAAQAKLELPLMFSQGAVLQRDMPMHVWGWSAPGAKVTVGFDGAHAIAKADAKGRWDATLPRHAAGGPFAMDIDDGSEHRVLRDMLVGDVWLCSGQSNMEFTMAEVRDAAAEQARANDPAIRHFKIPHSWSLQPQDRLEGGSWVAASPSTVSNFSAVCWFFARDMKARTGVPQGLINSSWGGSSVEAWTDARTGKVDVPALAARIKKADDVEEAKLDQTRQRISRWPSMQGDVVDAAGKPAWAAEKLDTSDWADIPVPAYWETVGYYDMDGVAWYRTAFTLSATEAAQGVTLSLGAVDDSDRSYVNGRLVGETVKQWNAPRVYKVPASALHAGSNSIAVRVDDLGNGGGMHGDAAALYVQTAKGERRPLAGTWRFHTANVTLVPTPTRHLTPTLLYNGMIQPLLGYPLRGVVWYQGESNAWAPDSMAYRQKFGDMIQAWRTAWNQPELPFIWVQLANYKSGSDTPAQSPWAELRESQSAVLSLPHTGQAVIIDVGNPDDIHPTNKQDVGHRLALAARHVVFGDAIVYSGPVYREWRADGAKAVVSFDPEGAPLAVRGGGNAVGGFEVAGADGHFQHAQARIEGGSVVVSSKEVAHPASVRYGWSDNPVDANLTNGDGLPASPFRTAPSP</sequence>
<dbReference type="Pfam" id="PF03629">
    <property type="entry name" value="SASA"/>
    <property type="match status" value="2"/>
</dbReference>
<feature type="domain" description="Sialate O-acetylesterase" evidence="4">
    <location>
        <begin position="92"/>
        <end position="195"/>
    </location>
</feature>
<evidence type="ECO:0000256" key="2">
    <source>
        <dbReference type="ARBA" id="ARBA00023295"/>
    </source>
</evidence>
<dbReference type="GO" id="GO:0001681">
    <property type="term" value="F:sialate O-acetylesterase activity"/>
    <property type="evidence" value="ECO:0007669"/>
    <property type="project" value="InterPro"/>
</dbReference>
<proteinExistence type="predicted"/>
<dbReference type="KEGG" id="dtl:H8F01_20820"/>
<organism evidence="6 7">
    <name type="scientific">Dyella telluris</name>
    <dbReference type="NCBI Taxonomy" id="2763498"/>
    <lineage>
        <taxon>Bacteria</taxon>
        <taxon>Pseudomonadati</taxon>
        <taxon>Pseudomonadota</taxon>
        <taxon>Gammaproteobacteria</taxon>
        <taxon>Lysobacterales</taxon>
        <taxon>Rhodanobacteraceae</taxon>
        <taxon>Dyella</taxon>
    </lineage>
</organism>
<dbReference type="EMBL" id="CP060412">
    <property type="protein sequence ID" value="QNK03950.1"/>
    <property type="molecule type" value="Genomic_DNA"/>
</dbReference>
<evidence type="ECO:0000259" key="4">
    <source>
        <dbReference type="Pfam" id="PF03629"/>
    </source>
</evidence>
<keyword evidence="7" id="KW-1185">Reference proteome</keyword>
<reference evidence="6 7" key="1">
    <citation type="submission" date="2020-08" db="EMBL/GenBank/DDBJ databases">
        <title>Dyella sp. G9 isolated from forest soil.</title>
        <authorList>
            <person name="Fu J."/>
            <person name="Qiu L."/>
        </authorList>
    </citation>
    <scope>NUCLEOTIDE SEQUENCE [LARGE SCALE GENOMIC DNA]</scope>
    <source>
        <strain evidence="6 7">G9</strain>
    </source>
</reference>